<protein>
    <submittedName>
        <fullName evidence="1">NAD(P)H-binding protein</fullName>
    </submittedName>
</protein>
<dbReference type="SUPFAM" id="SSF51735">
    <property type="entry name" value="NAD(P)-binding Rossmann-fold domains"/>
    <property type="match status" value="1"/>
</dbReference>
<comment type="caution">
    <text evidence="1">The sequence shown here is derived from an EMBL/GenBank/DDBJ whole genome shotgun (WGS) entry which is preliminary data.</text>
</comment>
<accession>A0ABV8S9R9</accession>
<dbReference type="Gene3D" id="3.40.50.720">
    <property type="entry name" value="NAD(P)-binding Rossmann-like Domain"/>
    <property type="match status" value="1"/>
</dbReference>
<dbReference type="RefSeq" id="WP_204605027.1">
    <property type="nucleotide sequence ID" value="NZ_JBHSED010000014.1"/>
</dbReference>
<organism evidence="1 2">
    <name type="scientific">Cohnella boryungensis</name>
    <dbReference type="NCBI Taxonomy" id="768479"/>
    <lineage>
        <taxon>Bacteria</taxon>
        <taxon>Bacillati</taxon>
        <taxon>Bacillota</taxon>
        <taxon>Bacilli</taxon>
        <taxon>Bacillales</taxon>
        <taxon>Paenibacillaceae</taxon>
        <taxon>Cohnella</taxon>
    </lineage>
</organism>
<sequence length="284" mass="31143">MHSNQSLRKPILVIGGTGKTGRRVADRLTTLGIPTRIGSRSGLPPFDWKNASTWEAALDNTSAVYITYHPDLALPEAADEIAGLAKLAQEKGVRRLVMLSGRGEEGASQSELALQNSGADWTILRVSWFCQNFSESFLLDTVLNGIIALPIGSVKEPFIDVEDIADAAVVALTEEGHIGQIYELTGPRLLTFAEATEEIARASGREIAYAQITKEQFVSGLEQENLPPDFTNLLIELFTEVLDGRNAYLTDGVRRLLGREPRDFRDYARDTAKTGVWGQVRENG</sequence>
<gene>
    <name evidence="1" type="ORF">ACFO1S_09655</name>
</gene>
<evidence type="ECO:0000313" key="2">
    <source>
        <dbReference type="Proteomes" id="UP001595755"/>
    </source>
</evidence>
<proteinExistence type="predicted"/>
<keyword evidence="2" id="KW-1185">Reference proteome</keyword>
<dbReference type="PANTHER" id="PTHR43162:SF1">
    <property type="entry name" value="PRESTALK A DIFFERENTIATION PROTEIN A"/>
    <property type="match status" value="1"/>
</dbReference>
<dbReference type="InterPro" id="IPR051604">
    <property type="entry name" value="Ergot_Alk_Oxidoreductase"/>
</dbReference>
<dbReference type="InterPro" id="IPR036291">
    <property type="entry name" value="NAD(P)-bd_dom_sf"/>
</dbReference>
<name>A0ABV8S9R9_9BACL</name>
<dbReference type="Gene3D" id="3.90.25.10">
    <property type="entry name" value="UDP-galactose 4-epimerase, domain 1"/>
    <property type="match status" value="1"/>
</dbReference>
<evidence type="ECO:0000313" key="1">
    <source>
        <dbReference type="EMBL" id="MFC4303722.1"/>
    </source>
</evidence>
<dbReference type="Proteomes" id="UP001595755">
    <property type="component" value="Unassembled WGS sequence"/>
</dbReference>
<dbReference type="PANTHER" id="PTHR43162">
    <property type="match status" value="1"/>
</dbReference>
<reference evidence="2" key="1">
    <citation type="journal article" date="2019" name="Int. J. Syst. Evol. Microbiol.">
        <title>The Global Catalogue of Microorganisms (GCM) 10K type strain sequencing project: providing services to taxonomists for standard genome sequencing and annotation.</title>
        <authorList>
            <consortium name="The Broad Institute Genomics Platform"/>
            <consortium name="The Broad Institute Genome Sequencing Center for Infectious Disease"/>
            <person name="Wu L."/>
            <person name="Ma J."/>
        </authorList>
    </citation>
    <scope>NUCLEOTIDE SEQUENCE [LARGE SCALE GENOMIC DNA]</scope>
    <source>
        <strain evidence="2">CGMCC 4.1641</strain>
    </source>
</reference>
<dbReference type="EMBL" id="JBHSED010000014">
    <property type="protein sequence ID" value="MFC4303722.1"/>
    <property type="molecule type" value="Genomic_DNA"/>
</dbReference>